<proteinExistence type="predicted"/>
<reference evidence="3 4" key="1">
    <citation type="journal article" date="2014" name="Int. J. Syst. Evol. Microbiol.">
        <title>Complete genome sequence of Corynebacterium casei LMG S-19264T (=DSM 44701T), isolated from a smear-ripened cheese.</title>
        <authorList>
            <consortium name="US DOE Joint Genome Institute (JGI-PGF)"/>
            <person name="Walter F."/>
            <person name="Albersmeier A."/>
            <person name="Kalinowski J."/>
            <person name="Ruckert C."/>
        </authorList>
    </citation>
    <scope>NUCLEOTIDE SEQUENCE [LARGE SCALE GENOMIC DNA]</scope>
    <source>
        <strain evidence="3 4">JCM 4255</strain>
    </source>
</reference>
<organism evidence="3 4">
    <name type="scientific">Streptomyces tuirus</name>
    <dbReference type="NCBI Taxonomy" id="68278"/>
    <lineage>
        <taxon>Bacteria</taxon>
        <taxon>Bacillati</taxon>
        <taxon>Actinomycetota</taxon>
        <taxon>Actinomycetes</taxon>
        <taxon>Kitasatosporales</taxon>
        <taxon>Streptomycetaceae</taxon>
        <taxon>Streptomyces</taxon>
    </lineage>
</organism>
<name>A0A7G1NS59_9ACTN</name>
<dbReference type="SUPFAM" id="SSF51735">
    <property type="entry name" value="NAD(P)-binding Rossmann-fold domains"/>
    <property type="match status" value="1"/>
</dbReference>
<dbReference type="EMBL" id="AP023439">
    <property type="protein sequence ID" value="BCL24396.1"/>
    <property type="molecule type" value="Genomic_DNA"/>
</dbReference>
<dbReference type="PANTHER" id="PTHR15020">
    <property type="entry name" value="FLAVIN REDUCTASE-RELATED"/>
    <property type="match status" value="1"/>
</dbReference>
<dbReference type="InterPro" id="IPR016040">
    <property type="entry name" value="NAD(P)-bd_dom"/>
</dbReference>
<gene>
    <name evidence="3" type="ORF">GCM10017668_62390</name>
</gene>
<dbReference type="Proteomes" id="UP000516373">
    <property type="component" value="Chromosome"/>
</dbReference>
<dbReference type="CDD" id="cd05243">
    <property type="entry name" value="SDR_a5"/>
    <property type="match status" value="1"/>
</dbReference>
<evidence type="ECO:0000256" key="1">
    <source>
        <dbReference type="SAM" id="MobiDB-lite"/>
    </source>
</evidence>
<dbReference type="AlphaFoldDB" id="A0A7G1NS59"/>
<evidence type="ECO:0000313" key="4">
    <source>
        <dbReference type="Proteomes" id="UP000516373"/>
    </source>
</evidence>
<dbReference type="Pfam" id="PF13460">
    <property type="entry name" value="NAD_binding_10"/>
    <property type="match status" value="1"/>
</dbReference>
<dbReference type="Gene3D" id="3.40.50.720">
    <property type="entry name" value="NAD(P)-binding Rossmann-like Domain"/>
    <property type="match status" value="1"/>
</dbReference>
<feature type="domain" description="NAD(P)-binding" evidence="2">
    <location>
        <begin position="91"/>
        <end position="278"/>
    </location>
</feature>
<evidence type="ECO:0000313" key="3">
    <source>
        <dbReference type="EMBL" id="BCL24396.1"/>
    </source>
</evidence>
<evidence type="ECO:0000259" key="2">
    <source>
        <dbReference type="Pfam" id="PF13460"/>
    </source>
</evidence>
<accession>A0A7G1NS59</accession>
<dbReference type="PANTHER" id="PTHR15020:SF50">
    <property type="entry name" value="UPF0659 PROTEIN YMR090W"/>
    <property type="match status" value="1"/>
</dbReference>
<dbReference type="KEGG" id="stui:GCM10017668_62390"/>
<feature type="region of interest" description="Disordered" evidence="1">
    <location>
        <begin position="1"/>
        <end position="20"/>
    </location>
</feature>
<sequence>MKDGLRRAVPQRHRALSRGPARALLATEARSRIPEHLRRNPVAGAVSRTGAAHKYADFAATAGPDLPWRSRSPAGAVACGKNDPMHIVIAGGHGKIARRLTRLLSARGDNVTGLIRNPDHADDLRADGAEPVVCDLEHASVDEVAGHLGGADAALFAAGAGPGSGVARKQTVDRNAAILLADAAERAGVRRFLVISSMGADSPPPPGTDPVFAAYLKAKGEADADIASRPGLDWTILRPGTLTDDPGSGRVTLAEHTGRGQVPRDDVAAVLAALLHEPRTAGRILELISGTTPVEEAVRAVAGG</sequence>
<protein>
    <recommendedName>
        <fullName evidence="2">NAD(P)-binding domain-containing protein</fullName>
    </recommendedName>
</protein>
<dbReference type="InterPro" id="IPR036291">
    <property type="entry name" value="NAD(P)-bd_dom_sf"/>
</dbReference>